<sequence>MVGKVAKLDMNTDSRARDRFAWMVVYVSLERPLVSQILINGKTQRVEYEILLMVCFHCGRKSQYGCGEIGGEGENYGPWMLVERKPRQKLSDIAQKNARIQEKDMEGSRFRSLTDWDLNLELISGNVNGLADIQSNKLEGNP</sequence>
<comment type="caution">
    <text evidence="1">The sequence shown here is derived from an EMBL/GenBank/DDBJ whole genome shotgun (WGS) entry which is preliminary data.</text>
</comment>
<proteinExistence type="predicted"/>
<organism evidence="1 2">
    <name type="scientific">Gossypium arboreum</name>
    <name type="common">Tree cotton</name>
    <name type="synonym">Gossypium nanking</name>
    <dbReference type="NCBI Taxonomy" id="29729"/>
    <lineage>
        <taxon>Eukaryota</taxon>
        <taxon>Viridiplantae</taxon>
        <taxon>Streptophyta</taxon>
        <taxon>Embryophyta</taxon>
        <taxon>Tracheophyta</taxon>
        <taxon>Spermatophyta</taxon>
        <taxon>Magnoliopsida</taxon>
        <taxon>eudicotyledons</taxon>
        <taxon>Gunneridae</taxon>
        <taxon>Pentapetalae</taxon>
        <taxon>rosids</taxon>
        <taxon>malvids</taxon>
        <taxon>Malvales</taxon>
        <taxon>Malvaceae</taxon>
        <taxon>Malvoideae</taxon>
        <taxon>Gossypium</taxon>
    </lineage>
</organism>
<evidence type="ECO:0000313" key="2">
    <source>
        <dbReference type="Proteomes" id="UP001358586"/>
    </source>
</evidence>
<evidence type="ECO:0000313" key="1">
    <source>
        <dbReference type="EMBL" id="KAK5812221.1"/>
    </source>
</evidence>
<keyword evidence="2" id="KW-1185">Reference proteome</keyword>
<dbReference type="PANTHER" id="PTHR31286:SF173">
    <property type="entry name" value="DUF4283 DOMAIN-CONTAINING PROTEIN"/>
    <property type="match status" value="1"/>
</dbReference>
<accession>A0ABR0P0T1</accession>
<name>A0ABR0P0T1_GOSAR</name>
<dbReference type="PANTHER" id="PTHR31286">
    <property type="entry name" value="GLYCINE-RICH CELL WALL STRUCTURAL PROTEIN 1.8-LIKE"/>
    <property type="match status" value="1"/>
</dbReference>
<dbReference type="Proteomes" id="UP001358586">
    <property type="component" value="Chromosome 8"/>
</dbReference>
<reference evidence="1 2" key="1">
    <citation type="submission" date="2023-03" db="EMBL/GenBank/DDBJ databases">
        <title>WGS of Gossypium arboreum.</title>
        <authorList>
            <person name="Yu D."/>
        </authorList>
    </citation>
    <scope>NUCLEOTIDE SEQUENCE [LARGE SCALE GENOMIC DNA]</scope>
    <source>
        <tissue evidence="1">Leaf</tissue>
    </source>
</reference>
<gene>
    <name evidence="1" type="ORF">PVK06_027642</name>
</gene>
<dbReference type="EMBL" id="JARKNE010000008">
    <property type="protein sequence ID" value="KAK5812221.1"/>
    <property type="molecule type" value="Genomic_DNA"/>
</dbReference>
<protein>
    <submittedName>
        <fullName evidence="1">Uncharacterized protein</fullName>
    </submittedName>
</protein>
<dbReference type="InterPro" id="IPR040256">
    <property type="entry name" value="At4g02000-like"/>
</dbReference>